<keyword evidence="2" id="KW-1185">Reference proteome</keyword>
<proteinExistence type="predicted"/>
<reference evidence="1" key="2">
    <citation type="submission" date="2020-09" db="EMBL/GenBank/DDBJ databases">
        <authorList>
            <person name="Sun Q."/>
            <person name="Zhou Y."/>
        </authorList>
    </citation>
    <scope>NUCLEOTIDE SEQUENCE</scope>
    <source>
        <strain evidence="1">CGMCC 1.15290</strain>
    </source>
</reference>
<organism evidence="1 2">
    <name type="scientific">Filimonas zeae</name>
    <dbReference type="NCBI Taxonomy" id="1737353"/>
    <lineage>
        <taxon>Bacteria</taxon>
        <taxon>Pseudomonadati</taxon>
        <taxon>Bacteroidota</taxon>
        <taxon>Chitinophagia</taxon>
        <taxon>Chitinophagales</taxon>
        <taxon>Chitinophagaceae</taxon>
        <taxon>Filimonas</taxon>
    </lineage>
</organism>
<protein>
    <submittedName>
        <fullName evidence="1">Uncharacterized protein</fullName>
    </submittedName>
</protein>
<dbReference type="AlphaFoldDB" id="A0A917ISC5"/>
<evidence type="ECO:0000313" key="2">
    <source>
        <dbReference type="Proteomes" id="UP000627292"/>
    </source>
</evidence>
<accession>A0A917ISC5</accession>
<evidence type="ECO:0000313" key="1">
    <source>
        <dbReference type="EMBL" id="GGH61235.1"/>
    </source>
</evidence>
<dbReference type="RefSeq" id="WP_188950871.1">
    <property type="nucleotide sequence ID" value="NZ_BMIB01000001.1"/>
</dbReference>
<dbReference type="EMBL" id="BMIB01000001">
    <property type="protein sequence ID" value="GGH61235.1"/>
    <property type="molecule type" value="Genomic_DNA"/>
</dbReference>
<dbReference type="Proteomes" id="UP000627292">
    <property type="component" value="Unassembled WGS sequence"/>
</dbReference>
<sequence length="153" mass="17576">MVALLAKRGVHIFTEMDGEGENSYSYIFSNEMLNNRMVITLEQHLLNAEEGEYETVISVSFTTNEDAYEFYICHDDRPVIPPLYLYRIILDTIETIQDSTPDTLLQNLVEISTGSASTEEYTDKEIRNNYYNGVISKIDTALKLYSEHKAENN</sequence>
<gene>
    <name evidence="1" type="ORF">GCM10011379_10000</name>
</gene>
<name>A0A917ISC5_9BACT</name>
<reference evidence="1" key="1">
    <citation type="journal article" date="2014" name="Int. J. Syst. Evol. Microbiol.">
        <title>Complete genome sequence of Corynebacterium casei LMG S-19264T (=DSM 44701T), isolated from a smear-ripened cheese.</title>
        <authorList>
            <consortium name="US DOE Joint Genome Institute (JGI-PGF)"/>
            <person name="Walter F."/>
            <person name="Albersmeier A."/>
            <person name="Kalinowski J."/>
            <person name="Ruckert C."/>
        </authorList>
    </citation>
    <scope>NUCLEOTIDE SEQUENCE</scope>
    <source>
        <strain evidence="1">CGMCC 1.15290</strain>
    </source>
</reference>
<comment type="caution">
    <text evidence="1">The sequence shown here is derived from an EMBL/GenBank/DDBJ whole genome shotgun (WGS) entry which is preliminary data.</text>
</comment>